<name>A0AAD8GMK1_9APIA</name>
<dbReference type="InterPro" id="IPR003663">
    <property type="entry name" value="Sugar/inositol_transpt"/>
</dbReference>
<comment type="subcellular location">
    <subcellularLocation>
        <location evidence="1">Membrane</location>
        <topology evidence="1">Multi-pass membrane protein</topology>
    </subcellularLocation>
</comment>
<dbReference type="PANTHER" id="PTHR48020:SF20">
    <property type="entry name" value="INOSITOL TRANSPORTER 4-LIKE"/>
    <property type="match status" value="1"/>
</dbReference>
<dbReference type="Proteomes" id="UP001237642">
    <property type="component" value="Unassembled WGS sequence"/>
</dbReference>
<keyword evidence="3 7" id="KW-0812">Transmembrane</keyword>
<evidence type="ECO:0000256" key="3">
    <source>
        <dbReference type="ARBA" id="ARBA00022692"/>
    </source>
</evidence>
<dbReference type="PRINTS" id="PR00171">
    <property type="entry name" value="SUGRTRNSPORT"/>
</dbReference>
<feature type="transmembrane region" description="Helical" evidence="7">
    <location>
        <begin position="65"/>
        <end position="91"/>
    </location>
</feature>
<evidence type="ECO:0000256" key="4">
    <source>
        <dbReference type="ARBA" id="ARBA00022989"/>
    </source>
</evidence>
<dbReference type="GO" id="GO:0005366">
    <property type="term" value="F:myo-inositol:proton symporter activity"/>
    <property type="evidence" value="ECO:0007669"/>
    <property type="project" value="TreeGrafter"/>
</dbReference>
<evidence type="ECO:0000256" key="1">
    <source>
        <dbReference type="ARBA" id="ARBA00004141"/>
    </source>
</evidence>
<dbReference type="InterPro" id="IPR005828">
    <property type="entry name" value="MFS_sugar_transport-like"/>
</dbReference>
<evidence type="ECO:0000313" key="9">
    <source>
        <dbReference type="Proteomes" id="UP001237642"/>
    </source>
</evidence>
<keyword evidence="2" id="KW-0813">Transport</keyword>
<dbReference type="EMBL" id="JAUIZM010000034">
    <property type="protein sequence ID" value="KAK1351487.1"/>
    <property type="molecule type" value="Genomic_DNA"/>
</dbReference>
<keyword evidence="5 7" id="KW-0472">Membrane</keyword>
<dbReference type="Gene3D" id="1.20.1250.20">
    <property type="entry name" value="MFS general substrate transporter like domains"/>
    <property type="match status" value="1"/>
</dbReference>
<evidence type="ECO:0000256" key="5">
    <source>
        <dbReference type="ARBA" id="ARBA00023136"/>
    </source>
</evidence>
<keyword evidence="9" id="KW-1185">Reference proteome</keyword>
<keyword evidence="4 7" id="KW-1133">Transmembrane helix</keyword>
<dbReference type="Pfam" id="PF00083">
    <property type="entry name" value="Sugar_tr"/>
    <property type="match status" value="1"/>
</dbReference>
<evidence type="ECO:0000313" key="8">
    <source>
        <dbReference type="EMBL" id="KAK1351487.1"/>
    </source>
</evidence>
<comment type="similarity">
    <text evidence="6">Belongs to the major facilitator superfamily. Phosphate:H(+) symporter (TC 2.A.1.9) family.</text>
</comment>
<proteinExistence type="inferred from homology"/>
<dbReference type="GO" id="GO:0016020">
    <property type="term" value="C:membrane"/>
    <property type="evidence" value="ECO:0007669"/>
    <property type="project" value="UniProtKB-SubCell"/>
</dbReference>
<evidence type="ECO:0000256" key="6">
    <source>
        <dbReference type="ARBA" id="ARBA00044504"/>
    </source>
</evidence>
<gene>
    <name evidence="8" type="ORF">POM88_054324</name>
</gene>
<dbReference type="PANTHER" id="PTHR48020">
    <property type="entry name" value="PROTON MYO-INOSITOL COTRANSPORTER"/>
    <property type="match status" value="1"/>
</dbReference>
<accession>A0AAD8GMK1</accession>
<evidence type="ECO:0000256" key="7">
    <source>
        <dbReference type="SAM" id="Phobius"/>
    </source>
</evidence>
<reference evidence="8" key="1">
    <citation type="submission" date="2023-02" db="EMBL/GenBank/DDBJ databases">
        <title>Genome of toxic invasive species Heracleum sosnowskyi carries increased number of genes despite the absence of recent whole-genome duplications.</title>
        <authorList>
            <person name="Schelkunov M."/>
            <person name="Shtratnikova V."/>
            <person name="Makarenko M."/>
            <person name="Klepikova A."/>
            <person name="Omelchenko D."/>
            <person name="Novikova G."/>
            <person name="Obukhova E."/>
            <person name="Bogdanov V."/>
            <person name="Penin A."/>
            <person name="Logacheva M."/>
        </authorList>
    </citation>
    <scope>NUCLEOTIDE SEQUENCE</scope>
    <source>
        <strain evidence="8">Hsosn_3</strain>
        <tissue evidence="8">Leaf</tissue>
    </source>
</reference>
<sequence length="118" mass="13324">MVQTLPRKSSTHLCTKCLEYSSCAFCSNKDSKYKAGACLALNDDIRKSCRSEQRVWYTKGCPSKVGFAAIIFLGLYILFFSPGMGTVPWVINSEIYPLKYRGIGDTLQRSSQKLEKFM</sequence>
<dbReference type="AlphaFoldDB" id="A0AAD8GMK1"/>
<comment type="caution">
    <text evidence="8">The sequence shown here is derived from an EMBL/GenBank/DDBJ whole genome shotgun (WGS) entry which is preliminary data.</text>
</comment>
<organism evidence="8 9">
    <name type="scientific">Heracleum sosnowskyi</name>
    <dbReference type="NCBI Taxonomy" id="360622"/>
    <lineage>
        <taxon>Eukaryota</taxon>
        <taxon>Viridiplantae</taxon>
        <taxon>Streptophyta</taxon>
        <taxon>Embryophyta</taxon>
        <taxon>Tracheophyta</taxon>
        <taxon>Spermatophyta</taxon>
        <taxon>Magnoliopsida</taxon>
        <taxon>eudicotyledons</taxon>
        <taxon>Gunneridae</taxon>
        <taxon>Pentapetalae</taxon>
        <taxon>asterids</taxon>
        <taxon>campanulids</taxon>
        <taxon>Apiales</taxon>
        <taxon>Apiaceae</taxon>
        <taxon>Apioideae</taxon>
        <taxon>apioid superclade</taxon>
        <taxon>Tordylieae</taxon>
        <taxon>Tordyliinae</taxon>
        <taxon>Heracleum</taxon>
    </lineage>
</organism>
<protein>
    <submittedName>
        <fullName evidence="8">Uncharacterized protein</fullName>
    </submittedName>
</protein>
<dbReference type="InterPro" id="IPR050814">
    <property type="entry name" value="Myo-inositol_Transporter"/>
</dbReference>
<evidence type="ECO:0000256" key="2">
    <source>
        <dbReference type="ARBA" id="ARBA00022448"/>
    </source>
</evidence>
<reference evidence="8" key="2">
    <citation type="submission" date="2023-05" db="EMBL/GenBank/DDBJ databases">
        <authorList>
            <person name="Schelkunov M.I."/>
        </authorList>
    </citation>
    <scope>NUCLEOTIDE SEQUENCE</scope>
    <source>
        <strain evidence="8">Hsosn_3</strain>
        <tissue evidence="8">Leaf</tissue>
    </source>
</reference>
<dbReference type="InterPro" id="IPR036259">
    <property type="entry name" value="MFS_trans_sf"/>
</dbReference>